<evidence type="ECO:0000313" key="2">
    <source>
        <dbReference type="Proteomes" id="UP000182409"/>
    </source>
</evidence>
<reference evidence="1 2" key="1">
    <citation type="submission" date="2016-10" db="EMBL/GenBank/DDBJ databases">
        <authorList>
            <person name="de Groot N.N."/>
        </authorList>
    </citation>
    <scope>NUCLEOTIDE SEQUENCE [LARGE SCALE GENOMIC DNA]</scope>
    <source>
        <strain evidence="1 2">AB35.6</strain>
    </source>
</reference>
<proteinExistence type="predicted"/>
<dbReference type="EMBL" id="FNSD01000001">
    <property type="protein sequence ID" value="SEC33955.1"/>
    <property type="molecule type" value="Genomic_DNA"/>
</dbReference>
<sequence>MLDTVLDDFESAASADSAIPAFEPQGCGWLVSPYSFAEHGIFRALAAATSGRVSVTRGAITDLKPALQPKE</sequence>
<dbReference type="Proteomes" id="UP000182409">
    <property type="component" value="Unassembled WGS sequence"/>
</dbReference>
<accession>A0A1H4RPW2</accession>
<evidence type="ECO:0000313" key="1">
    <source>
        <dbReference type="EMBL" id="SEC33955.1"/>
    </source>
</evidence>
<gene>
    <name evidence="1" type="ORF">SAMN05443244_3220</name>
</gene>
<name>A0A1H4RPW2_9BACT</name>
<protein>
    <submittedName>
        <fullName evidence="1">Uncharacterized protein</fullName>
    </submittedName>
</protein>
<dbReference type="AlphaFoldDB" id="A0A1H4RPW2"/>
<organism evidence="1 2">
    <name type="scientific">Terriglobus roseus</name>
    <dbReference type="NCBI Taxonomy" id="392734"/>
    <lineage>
        <taxon>Bacteria</taxon>
        <taxon>Pseudomonadati</taxon>
        <taxon>Acidobacteriota</taxon>
        <taxon>Terriglobia</taxon>
        <taxon>Terriglobales</taxon>
        <taxon>Acidobacteriaceae</taxon>
        <taxon>Terriglobus</taxon>
    </lineage>
</organism>